<proteinExistence type="predicted"/>
<dbReference type="EMBL" id="DUZY01000002">
    <property type="protein sequence ID" value="DAD27993.1"/>
    <property type="molecule type" value="Genomic_DNA"/>
</dbReference>
<feature type="compositionally biased region" description="Acidic residues" evidence="1">
    <location>
        <begin position="33"/>
        <end position="45"/>
    </location>
</feature>
<evidence type="ECO:0000313" key="3">
    <source>
        <dbReference type="Proteomes" id="UP000607653"/>
    </source>
</evidence>
<reference evidence="2 3" key="1">
    <citation type="journal article" date="2020" name="Mol. Biol. Evol.">
        <title>Distinct Expression and Methylation Patterns for Genes with Different Fates following a Single Whole-Genome Duplication in Flowering Plants.</title>
        <authorList>
            <person name="Shi T."/>
            <person name="Rahmani R.S."/>
            <person name="Gugger P.F."/>
            <person name="Wang M."/>
            <person name="Li H."/>
            <person name="Zhang Y."/>
            <person name="Li Z."/>
            <person name="Wang Q."/>
            <person name="Van de Peer Y."/>
            <person name="Marchal K."/>
            <person name="Chen J."/>
        </authorList>
    </citation>
    <scope>NUCLEOTIDE SEQUENCE [LARGE SCALE GENOMIC DNA]</scope>
    <source>
        <tissue evidence="2">Leaf</tissue>
    </source>
</reference>
<dbReference type="PANTHER" id="PTHR36063">
    <property type="entry name" value="ARABIDOPSIS THALIANA GENOMIC DNA, CHROMOSOME 5, P1 CLONE:MOK16"/>
    <property type="match status" value="1"/>
</dbReference>
<dbReference type="PANTHER" id="PTHR36063:SF1">
    <property type="entry name" value="ARABIDOPSIS THALIANA GENOMIC DNA, CHROMOSOME 5, P1 CLONE:MOK16"/>
    <property type="match status" value="1"/>
</dbReference>
<sequence length="45" mass="5196">MKQMRCLRYWIEVAPALVISPRKPSNSPALETITEEGIQEYEDDS</sequence>
<dbReference type="AlphaFoldDB" id="A0A822Y7H6"/>
<organism evidence="2 3">
    <name type="scientific">Nelumbo nucifera</name>
    <name type="common">Sacred lotus</name>
    <dbReference type="NCBI Taxonomy" id="4432"/>
    <lineage>
        <taxon>Eukaryota</taxon>
        <taxon>Viridiplantae</taxon>
        <taxon>Streptophyta</taxon>
        <taxon>Embryophyta</taxon>
        <taxon>Tracheophyta</taxon>
        <taxon>Spermatophyta</taxon>
        <taxon>Magnoliopsida</taxon>
        <taxon>Proteales</taxon>
        <taxon>Nelumbonaceae</taxon>
        <taxon>Nelumbo</taxon>
    </lineage>
</organism>
<keyword evidence="3" id="KW-1185">Reference proteome</keyword>
<gene>
    <name evidence="2" type="ORF">HUJ06_029461</name>
</gene>
<feature type="region of interest" description="Disordered" evidence="1">
    <location>
        <begin position="23"/>
        <end position="45"/>
    </location>
</feature>
<name>A0A822Y7H6_NELNU</name>
<comment type="caution">
    <text evidence="2">The sequence shown here is derived from an EMBL/GenBank/DDBJ whole genome shotgun (WGS) entry which is preliminary data.</text>
</comment>
<protein>
    <submittedName>
        <fullName evidence="2">Uncharacterized protein</fullName>
    </submittedName>
</protein>
<dbReference type="Proteomes" id="UP000607653">
    <property type="component" value="Unassembled WGS sequence"/>
</dbReference>
<evidence type="ECO:0000313" key="2">
    <source>
        <dbReference type="EMBL" id="DAD27993.1"/>
    </source>
</evidence>
<accession>A0A822Y7H6</accession>
<evidence type="ECO:0000256" key="1">
    <source>
        <dbReference type="SAM" id="MobiDB-lite"/>
    </source>
</evidence>